<proteinExistence type="predicted"/>
<dbReference type="Proteomes" id="UP000297241">
    <property type="component" value="Unassembled WGS sequence"/>
</dbReference>
<organism evidence="1 2">
    <name type="scientific">Leptospira dzoumogneensis</name>
    <dbReference type="NCBI Taxonomy" id="2484904"/>
    <lineage>
        <taxon>Bacteria</taxon>
        <taxon>Pseudomonadati</taxon>
        <taxon>Spirochaetota</taxon>
        <taxon>Spirochaetia</taxon>
        <taxon>Leptospirales</taxon>
        <taxon>Leptospiraceae</taxon>
        <taxon>Leptospira</taxon>
    </lineage>
</organism>
<dbReference type="RefSeq" id="WP_135758470.1">
    <property type="nucleotide sequence ID" value="NZ_RQHS01000026.1"/>
</dbReference>
<reference evidence="1" key="1">
    <citation type="journal article" date="2019" name="PLoS Negl. Trop. Dis.">
        <title>Revisiting the worldwide diversity of Leptospira species in the environment.</title>
        <authorList>
            <person name="Vincent A.T."/>
            <person name="Schiettekatte O."/>
            <person name="Bourhy P."/>
            <person name="Veyrier F.J."/>
            <person name="Picardeau M."/>
        </authorList>
    </citation>
    <scope>NUCLEOTIDE SEQUENCE [LARGE SCALE GENOMIC DNA]</scope>
    <source>
        <strain evidence="1">201601113</strain>
    </source>
</reference>
<dbReference type="NCBIfam" id="NF047624">
    <property type="entry name" value="LIC_13076_fam"/>
    <property type="match status" value="1"/>
</dbReference>
<evidence type="ECO:0000313" key="1">
    <source>
        <dbReference type="EMBL" id="TGM95204.1"/>
    </source>
</evidence>
<keyword evidence="2" id="KW-1185">Reference proteome</keyword>
<evidence type="ECO:0000313" key="2">
    <source>
        <dbReference type="Proteomes" id="UP000297241"/>
    </source>
</evidence>
<gene>
    <name evidence="1" type="ORF">EHR06_19050</name>
</gene>
<dbReference type="OrthoDB" id="9934907at2"/>
<dbReference type="AlphaFoldDB" id="A0A4Z1A8E1"/>
<name>A0A4Z1A8E1_9LEPT</name>
<accession>A0A4Z1A8E1</accession>
<comment type="caution">
    <text evidence="1">The sequence shown here is derived from an EMBL/GenBank/DDBJ whole genome shotgun (WGS) entry which is preliminary data.</text>
</comment>
<dbReference type="EMBL" id="RQHS01000026">
    <property type="protein sequence ID" value="TGM95204.1"/>
    <property type="molecule type" value="Genomic_DNA"/>
</dbReference>
<protein>
    <submittedName>
        <fullName evidence="1">Uncharacterized protein</fullName>
    </submittedName>
</protein>
<sequence>MKHSIIKILSYFLFVSCGTNQVFIDQANQVRISKNQDTDCKQIGEYEQYYWLYGLYSINEPKFQSSKYKKIKIREKVTWKDILVTIPLGIIASVGRKTFSYQDCGDFPPVETEYLVHERNKILGEIEKEYKDLPQLLTERAKKEFGEKFKSNLPLIWFMDGSLKQGKVVAQDTEILEIEDEDGARKKFYKRDILKVRYSLD</sequence>